<keyword evidence="6" id="KW-0862">Zinc</keyword>
<feature type="transmembrane region" description="Helical" evidence="8">
    <location>
        <begin position="164"/>
        <end position="188"/>
    </location>
</feature>
<feature type="binding site" evidence="6">
    <location>
        <position position="190"/>
    </location>
    <ligand>
        <name>Zn(2+)</name>
        <dbReference type="ChEBI" id="CHEBI:29105"/>
    </ligand>
</feature>
<dbReference type="EMBL" id="PUHQ01000017">
    <property type="protein sequence ID" value="KAG0663846.1"/>
    <property type="molecule type" value="Genomic_DNA"/>
</dbReference>
<evidence type="ECO:0000256" key="6">
    <source>
        <dbReference type="PIRSR" id="PIRSR604254-1"/>
    </source>
</evidence>
<protein>
    <submittedName>
        <fullName evidence="9">Uncharacterized protein</fullName>
    </submittedName>
</protein>
<dbReference type="GO" id="GO:0006882">
    <property type="term" value="P:intracellular zinc ion homeostasis"/>
    <property type="evidence" value="ECO:0007669"/>
    <property type="project" value="TreeGrafter"/>
</dbReference>
<feature type="binding site" evidence="6">
    <location>
        <position position="337"/>
    </location>
    <ligand>
        <name>Zn(2+)</name>
        <dbReference type="ChEBI" id="CHEBI:29105"/>
    </ligand>
</feature>
<keyword evidence="5 8" id="KW-0472">Membrane</keyword>
<evidence type="ECO:0000256" key="4">
    <source>
        <dbReference type="ARBA" id="ARBA00022989"/>
    </source>
</evidence>
<comment type="caution">
    <text evidence="9">The sequence shown here is derived from an EMBL/GenBank/DDBJ whole genome shotgun (WGS) entry which is preliminary data.</text>
</comment>
<evidence type="ECO:0000256" key="7">
    <source>
        <dbReference type="SAM" id="MobiDB-lite"/>
    </source>
</evidence>
<dbReference type="AlphaFoldDB" id="A0A9P7B795"/>
<dbReference type="OrthoDB" id="529367at2759"/>
<evidence type="ECO:0000256" key="5">
    <source>
        <dbReference type="ARBA" id="ARBA00023136"/>
    </source>
</evidence>
<dbReference type="Pfam" id="PF03006">
    <property type="entry name" value="HlyIII"/>
    <property type="match status" value="1"/>
</dbReference>
<keyword evidence="6" id="KW-0479">Metal-binding</keyword>
<dbReference type="PANTHER" id="PTHR20855:SF52">
    <property type="entry name" value="ADIPONECTIN RECEPTOR PROTEIN"/>
    <property type="match status" value="1"/>
</dbReference>
<dbReference type="GO" id="GO:0038023">
    <property type="term" value="F:signaling receptor activity"/>
    <property type="evidence" value="ECO:0007669"/>
    <property type="project" value="TreeGrafter"/>
</dbReference>
<dbReference type="PANTHER" id="PTHR20855">
    <property type="entry name" value="ADIPOR/PROGESTIN RECEPTOR-RELATED"/>
    <property type="match status" value="1"/>
</dbReference>
<proteinExistence type="inferred from homology"/>
<dbReference type="GO" id="GO:0046872">
    <property type="term" value="F:metal ion binding"/>
    <property type="evidence" value="ECO:0007669"/>
    <property type="project" value="UniProtKB-KW"/>
</dbReference>
<keyword evidence="4 8" id="KW-1133">Transmembrane helix</keyword>
<feature type="binding site" evidence="6">
    <location>
        <position position="341"/>
    </location>
    <ligand>
        <name>Zn(2+)</name>
        <dbReference type="ChEBI" id="CHEBI:29105"/>
    </ligand>
</feature>
<keyword evidence="3 8" id="KW-0812">Transmembrane</keyword>
<reference evidence="9 10" key="1">
    <citation type="submission" date="2020-11" db="EMBL/GenBank/DDBJ databases">
        <title>Kefir isolates.</title>
        <authorList>
            <person name="Marcisauskas S."/>
            <person name="Kim Y."/>
            <person name="Blasche S."/>
        </authorList>
    </citation>
    <scope>NUCLEOTIDE SEQUENCE [LARGE SCALE GENOMIC DNA]</scope>
    <source>
        <strain evidence="9 10">KR</strain>
    </source>
</reference>
<organism evidence="9 10">
    <name type="scientific">Rhodotorula mucilaginosa</name>
    <name type="common">Yeast</name>
    <name type="synonym">Rhodotorula rubra</name>
    <dbReference type="NCBI Taxonomy" id="5537"/>
    <lineage>
        <taxon>Eukaryota</taxon>
        <taxon>Fungi</taxon>
        <taxon>Dikarya</taxon>
        <taxon>Basidiomycota</taxon>
        <taxon>Pucciniomycotina</taxon>
        <taxon>Microbotryomycetes</taxon>
        <taxon>Sporidiobolales</taxon>
        <taxon>Sporidiobolaceae</taxon>
        <taxon>Rhodotorula</taxon>
    </lineage>
</organism>
<sequence length="377" mass="41486">MATEAADFDSTQSYKDPKEPVSCLTDSPRHRRRRVHALLSSKRASFHFLLPEPPQRLLTFEEAPKWMQQNSCIRSGYRPELGSFRACVRSLTFPHNELLNCWTHLIPSVSCLVVLLLGAIYLFELSPLPSHALIPPTTPALDPSSWRAAITPVYPFPGPHQPTITLIDTAVFAGLVAGAGVCFALSAAYHCGLAHSERVCSRARRADHLGILFAGSMRFLCSFHYGFYCDVKLRNLYSFLMFVACCIGVYVIVLSDRLQAYEYRKLRTGVFIGIGSLALVPFSHGVLRYGATSLRMSFGWLAVELLCVGLGSICYSERLPEALFPDSGLFDLVGHSHMWFHLLAVAAVLAQYGGATEGFRAVHGIDGRAAAVCIKSG</sequence>
<feature type="transmembrane region" description="Helical" evidence="8">
    <location>
        <begin position="266"/>
        <end position="286"/>
    </location>
</feature>
<comment type="similarity">
    <text evidence="2">Belongs to the ADIPOR family.</text>
</comment>
<keyword evidence="10" id="KW-1185">Reference proteome</keyword>
<evidence type="ECO:0000313" key="9">
    <source>
        <dbReference type="EMBL" id="KAG0663846.1"/>
    </source>
</evidence>
<feature type="transmembrane region" description="Helical" evidence="8">
    <location>
        <begin position="99"/>
        <end position="123"/>
    </location>
</feature>
<evidence type="ECO:0000256" key="8">
    <source>
        <dbReference type="SAM" id="Phobius"/>
    </source>
</evidence>
<comment type="subcellular location">
    <subcellularLocation>
        <location evidence="1">Membrane</location>
        <topology evidence="1">Multi-pass membrane protein</topology>
    </subcellularLocation>
</comment>
<feature type="region of interest" description="Disordered" evidence="7">
    <location>
        <begin position="1"/>
        <end position="28"/>
    </location>
</feature>
<evidence type="ECO:0000256" key="1">
    <source>
        <dbReference type="ARBA" id="ARBA00004141"/>
    </source>
</evidence>
<gene>
    <name evidence="9" type="ORF">C6P46_002071</name>
</gene>
<feature type="transmembrane region" description="Helical" evidence="8">
    <location>
        <begin position="209"/>
        <end position="228"/>
    </location>
</feature>
<evidence type="ECO:0000256" key="2">
    <source>
        <dbReference type="ARBA" id="ARBA00007018"/>
    </source>
</evidence>
<evidence type="ECO:0000256" key="3">
    <source>
        <dbReference type="ARBA" id="ARBA00022692"/>
    </source>
</evidence>
<feature type="transmembrane region" description="Helical" evidence="8">
    <location>
        <begin position="234"/>
        <end position="254"/>
    </location>
</feature>
<name>A0A9P7B795_RHOMI</name>
<dbReference type="InterPro" id="IPR004254">
    <property type="entry name" value="AdipoR/HlyIII-related"/>
</dbReference>
<dbReference type="Proteomes" id="UP000777482">
    <property type="component" value="Unassembled WGS sequence"/>
</dbReference>
<accession>A0A9P7B795</accession>
<evidence type="ECO:0000313" key="10">
    <source>
        <dbReference type="Proteomes" id="UP000777482"/>
    </source>
</evidence>
<dbReference type="GO" id="GO:0016020">
    <property type="term" value="C:membrane"/>
    <property type="evidence" value="ECO:0007669"/>
    <property type="project" value="UniProtKB-SubCell"/>
</dbReference>